<protein>
    <submittedName>
        <fullName evidence="5">Fructokinase</fullName>
    </submittedName>
</protein>
<sequence>MVDATGSVVVIGDALIDEFRTPEGSEDFVGGAALNVAVGLTRLGVKTTLVAMVGDDSDGDSIRAFLAEYGVNLIATPAPRGTARAISDRTDGEPRYSFNEASVERFIEFDDRVRRAIDAAPFVVISCLRFDSADQVALLEDAVSEPQSRLLIDPNPREGMLHSVHEFVTNFERVAATALLVKVGDEDAALLYNASLLMLTEGLTSTGSQTVLSTAGRDGASIATESGVLVHQPITLMSEPVVDTMGAGDATLASVAASLVEARESGQLPQTGDEWQAILERAMAVAAATCRTRGALLQLPSASVPVAVASV</sequence>
<accession>A0A1X7IZH1</accession>
<comment type="similarity">
    <text evidence="1">Belongs to the carbohydrate kinase PfkB family.</text>
</comment>
<keyword evidence="3 5" id="KW-0418">Kinase</keyword>
<dbReference type="InterPro" id="IPR050306">
    <property type="entry name" value="PfkB_Carbo_kinase"/>
</dbReference>
<feature type="domain" description="Carbohydrate kinase PfkB" evidence="4">
    <location>
        <begin position="8"/>
        <end position="300"/>
    </location>
</feature>
<dbReference type="SUPFAM" id="SSF53613">
    <property type="entry name" value="Ribokinase-like"/>
    <property type="match status" value="1"/>
</dbReference>
<organism evidence="5 6">
    <name type="scientific">Agreia pratensis</name>
    <dbReference type="NCBI Taxonomy" id="150121"/>
    <lineage>
        <taxon>Bacteria</taxon>
        <taxon>Bacillati</taxon>
        <taxon>Actinomycetota</taxon>
        <taxon>Actinomycetes</taxon>
        <taxon>Micrococcales</taxon>
        <taxon>Microbacteriaceae</taxon>
        <taxon>Agreia</taxon>
    </lineage>
</organism>
<reference evidence="6" key="1">
    <citation type="submission" date="2017-04" db="EMBL/GenBank/DDBJ databases">
        <authorList>
            <person name="Varghese N."/>
            <person name="Submissions S."/>
        </authorList>
    </citation>
    <scope>NUCLEOTIDE SEQUENCE [LARGE SCALE GENOMIC DNA]</scope>
    <source>
        <strain evidence="6">VKM Ac-2510</strain>
    </source>
</reference>
<gene>
    <name evidence="5" type="ORF">SAMN06296010_1022</name>
</gene>
<dbReference type="PROSITE" id="PS00583">
    <property type="entry name" value="PFKB_KINASES_1"/>
    <property type="match status" value="1"/>
</dbReference>
<evidence type="ECO:0000313" key="6">
    <source>
        <dbReference type="Proteomes" id="UP000193244"/>
    </source>
</evidence>
<dbReference type="PANTHER" id="PTHR43085">
    <property type="entry name" value="HEXOKINASE FAMILY MEMBER"/>
    <property type="match status" value="1"/>
</dbReference>
<evidence type="ECO:0000313" key="5">
    <source>
        <dbReference type="EMBL" id="SMG20264.1"/>
    </source>
</evidence>
<evidence type="ECO:0000256" key="2">
    <source>
        <dbReference type="ARBA" id="ARBA00022679"/>
    </source>
</evidence>
<dbReference type="OrthoDB" id="9795789at2"/>
<dbReference type="STRING" id="150121.SAMN06296010_1022"/>
<evidence type="ECO:0000256" key="3">
    <source>
        <dbReference type="ARBA" id="ARBA00022777"/>
    </source>
</evidence>
<dbReference type="AlphaFoldDB" id="A0A1X7IZH1"/>
<dbReference type="InterPro" id="IPR002173">
    <property type="entry name" value="Carboh/pur_kinase_PfkB_CS"/>
</dbReference>
<name>A0A1X7IZH1_9MICO</name>
<keyword evidence="6" id="KW-1185">Reference proteome</keyword>
<dbReference type="Pfam" id="PF00294">
    <property type="entry name" value="PfkB"/>
    <property type="match status" value="1"/>
</dbReference>
<dbReference type="Gene3D" id="3.40.1190.20">
    <property type="match status" value="1"/>
</dbReference>
<dbReference type="GO" id="GO:0016301">
    <property type="term" value="F:kinase activity"/>
    <property type="evidence" value="ECO:0007669"/>
    <property type="project" value="UniProtKB-KW"/>
</dbReference>
<dbReference type="RefSeq" id="WP_085483494.1">
    <property type="nucleotide sequence ID" value="NZ_FXAY01000001.1"/>
</dbReference>
<evidence type="ECO:0000256" key="1">
    <source>
        <dbReference type="ARBA" id="ARBA00010688"/>
    </source>
</evidence>
<evidence type="ECO:0000259" key="4">
    <source>
        <dbReference type="Pfam" id="PF00294"/>
    </source>
</evidence>
<proteinExistence type="inferred from homology"/>
<dbReference type="InterPro" id="IPR029056">
    <property type="entry name" value="Ribokinase-like"/>
</dbReference>
<dbReference type="EMBL" id="FXAY01000001">
    <property type="protein sequence ID" value="SMG20264.1"/>
    <property type="molecule type" value="Genomic_DNA"/>
</dbReference>
<keyword evidence="2" id="KW-0808">Transferase</keyword>
<dbReference type="PANTHER" id="PTHR43085:SF57">
    <property type="entry name" value="CARBOHYDRATE KINASE PFKB DOMAIN-CONTAINING PROTEIN"/>
    <property type="match status" value="1"/>
</dbReference>
<dbReference type="InterPro" id="IPR011611">
    <property type="entry name" value="PfkB_dom"/>
</dbReference>
<dbReference type="Proteomes" id="UP000193244">
    <property type="component" value="Unassembled WGS sequence"/>
</dbReference>